<dbReference type="Pfam" id="PF00126">
    <property type="entry name" value="HTH_1"/>
    <property type="match status" value="1"/>
</dbReference>
<dbReference type="GO" id="GO:0043565">
    <property type="term" value="F:sequence-specific DNA binding"/>
    <property type="evidence" value="ECO:0007669"/>
    <property type="project" value="TreeGrafter"/>
</dbReference>
<dbReference type="FunFam" id="1.10.10.10:FF:000001">
    <property type="entry name" value="LysR family transcriptional regulator"/>
    <property type="match status" value="1"/>
</dbReference>
<dbReference type="OrthoDB" id="570111at2"/>
<dbReference type="PRINTS" id="PR00039">
    <property type="entry name" value="HTHLYSR"/>
</dbReference>
<evidence type="ECO:0000256" key="4">
    <source>
        <dbReference type="ARBA" id="ARBA00023163"/>
    </source>
</evidence>
<proteinExistence type="inferred from homology"/>
<evidence type="ECO:0000256" key="2">
    <source>
        <dbReference type="ARBA" id="ARBA00023015"/>
    </source>
</evidence>
<dbReference type="Pfam" id="PF03466">
    <property type="entry name" value="LysR_substrate"/>
    <property type="match status" value="1"/>
</dbReference>
<evidence type="ECO:0000313" key="6">
    <source>
        <dbReference type="EMBL" id="AXI04105.1"/>
    </source>
</evidence>
<evidence type="ECO:0000259" key="5">
    <source>
        <dbReference type="PROSITE" id="PS50931"/>
    </source>
</evidence>
<keyword evidence="7" id="KW-1185">Reference proteome</keyword>
<dbReference type="InterPro" id="IPR036388">
    <property type="entry name" value="WH-like_DNA-bd_sf"/>
</dbReference>
<keyword evidence="3" id="KW-0238">DNA-binding</keyword>
<keyword evidence="4" id="KW-0804">Transcription</keyword>
<dbReference type="Gene3D" id="1.10.10.10">
    <property type="entry name" value="Winged helix-like DNA-binding domain superfamily/Winged helix DNA-binding domain"/>
    <property type="match status" value="1"/>
</dbReference>
<dbReference type="PANTHER" id="PTHR30537:SF5">
    <property type="entry name" value="HTH-TYPE TRANSCRIPTIONAL ACTIVATOR TTDR-RELATED"/>
    <property type="match status" value="1"/>
</dbReference>
<evidence type="ECO:0000256" key="3">
    <source>
        <dbReference type="ARBA" id="ARBA00023125"/>
    </source>
</evidence>
<dbReference type="KEGG" id="mbah:HYN46_15420"/>
<dbReference type="InterPro" id="IPR005119">
    <property type="entry name" value="LysR_subst-bd"/>
</dbReference>
<dbReference type="InterPro" id="IPR058163">
    <property type="entry name" value="LysR-type_TF_proteobact-type"/>
</dbReference>
<evidence type="ECO:0000313" key="7">
    <source>
        <dbReference type="Proteomes" id="UP000253940"/>
    </source>
</evidence>
<dbReference type="Gene3D" id="3.40.190.290">
    <property type="match status" value="1"/>
</dbReference>
<comment type="similarity">
    <text evidence="1">Belongs to the LysR transcriptional regulatory family.</text>
</comment>
<dbReference type="CDD" id="cd08422">
    <property type="entry name" value="PBP2_CrgA_like"/>
    <property type="match status" value="1"/>
</dbReference>
<keyword evidence="2" id="KW-0805">Transcription regulation</keyword>
<gene>
    <name evidence="6" type="ORF">HYN46_15420</name>
</gene>
<dbReference type="AlphaFoldDB" id="A0A345P9Z6"/>
<dbReference type="Proteomes" id="UP000253940">
    <property type="component" value="Chromosome"/>
</dbReference>
<feature type="domain" description="HTH lysR-type" evidence="5">
    <location>
        <begin position="1"/>
        <end position="58"/>
    </location>
</feature>
<evidence type="ECO:0000256" key="1">
    <source>
        <dbReference type="ARBA" id="ARBA00009437"/>
    </source>
</evidence>
<dbReference type="RefSeq" id="WP_114900213.1">
    <property type="nucleotide sequence ID" value="NZ_CP031222.1"/>
</dbReference>
<accession>A0A345P9Z6</accession>
<dbReference type="GO" id="GO:0006351">
    <property type="term" value="P:DNA-templated transcription"/>
    <property type="evidence" value="ECO:0007669"/>
    <property type="project" value="TreeGrafter"/>
</dbReference>
<name>A0A345P9Z6_9GAMM</name>
<organism evidence="6 7">
    <name type="scientific">Aquirhabdus parva</name>
    <dbReference type="NCBI Taxonomy" id="2283318"/>
    <lineage>
        <taxon>Bacteria</taxon>
        <taxon>Pseudomonadati</taxon>
        <taxon>Pseudomonadota</taxon>
        <taxon>Gammaproteobacteria</taxon>
        <taxon>Moraxellales</taxon>
        <taxon>Moraxellaceae</taxon>
        <taxon>Aquirhabdus</taxon>
    </lineage>
</organism>
<reference evidence="6 7" key="1">
    <citation type="submission" date="2018-07" db="EMBL/GenBank/DDBJ databases">
        <title>Genome sequencing of Moraxellaceae gen. HYN0046.</title>
        <authorList>
            <person name="Kim M."/>
            <person name="Yi H."/>
        </authorList>
    </citation>
    <scope>NUCLEOTIDE SEQUENCE [LARGE SCALE GENOMIC DNA]</scope>
    <source>
        <strain evidence="6 7">HYN0046</strain>
    </source>
</reference>
<dbReference type="SUPFAM" id="SSF53850">
    <property type="entry name" value="Periplasmic binding protein-like II"/>
    <property type="match status" value="1"/>
</dbReference>
<dbReference type="InterPro" id="IPR036390">
    <property type="entry name" value="WH_DNA-bd_sf"/>
</dbReference>
<dbReference type="SUPFAM" id="SSF46785">
    <property type="entry name" value="Winged helix' DNA-binding domain"/>
    <property type="match status" value="1"/>
</dbReference>
<dbReference type="EMBL" id="CP031222">
    <property type="protein sequence ID" value="AXI04105.1"/>
    <property type="molecule type" value="Genomic_DNA"/>
</dbReference>
<dbReference type="GO" id="GO:0003700">
    <property type="term" value="F:DNA-binding transcription factor activity"/>
    <property type="evidence" value="ECO:0007669"/>
    <property type="project" value="InterPro"/>
</dbReference>
<sequence>MDLNHLQLFIEVAKAGSFSATAKKLNVERSSISRNIAALEKALGVQLLSRTTRQVALTTAGEQLYRQISPHLDSLQEAVTALPEREEQPAGLIRVTVLGDIAIKFLAGALAGFTARYPAIQVEVHISNHLVDLVNDGIDVALRVVKSKLNDSSLIARPLTNIDMHVYAAPGYLARAGIPRTLIEAADHQWLIFRDMRIPQLVQPTQKPAVTGDDMLFLQEAAKAGIGIAALPTFLARHDVAAGNLVRILPEISITIGVLNIMHPPAKQLSRKVRVFREYLVDYLSVHPLVG</sequence>
<dbReference type="PANTHER" id="PTHR30537">
    <property type="entry name" value="HTH-TYPE TRANSCRIPTIONAL REGULATOR"/>
    <property type="match status" value="1"/>
</dbReference>
<dbReference type="InterPro" id="IPR000847">
    <property type="entry name" value="LysR_HTH_N"/>
</dbReference>
<protein>
    <submittedName>
        <fullName evidence="6">LysR family transcriptional regulator</fullName>
    </submittedName>
</protein>
<dbReference type="PROSITE" id="PS50931">
    <property type="entry name" value="HTH_LYSR"/>
    <property type="match status" value="1"/>
</dbReference>